<keyword evidence="4" id="KW-1185">Reference proteome</keyword>
<comment type="caution">
    <text evidence="3">The sequence shown here is derived from an EMBL/GenBank/DDBJ whole genome shotgun (WGS) entry which is preliminary data.</text>
</comment>
<dbReference type="Proteomes" id="UP000472971">
    <property type="component" value="Unassembled WGS sequence"/>
</dbReference>
<keyword evidence="1" id="KW-0812">Transmembrane</keyword>
<organism evidence="3 4">
    <name type="scientific">Bacillus aquiflavi</name>
    <dbReference type="NCBI Taxonomy" id="2672567"/>
    <lineage>
        <taxon>Bacteria</taxon>
        <taxon>Bacillati</taxon>
        <taxon>Bacillota</taxon>
        <taxon>Bacilli</taxon>
        <taxon>Bacillales</taxon>
        <taxon>Bacillaceae</taxon>
        <taxon>Bacillus</taxon>
    </lineage>
</organism>
<keyword evidence="1" id="KW-0472">Membrane</keyword>
<protein>
    <submittedName>
        <fullName evidence="3">Uncharacterized protein</fullName>
    </submittedName>
</protein>
<dbReference type="Proteomes" id="UP000570010">
    <property type="component" value="Unassembled WGS sequence"/>
</dbReference>
<keyword evidence="1" id="KW-1133">Transmembrane helix</keyword>
<reference evidence="2 5" key="2">
    <citation type="submission" date="2020-07" db="EMBL/GenBank/DDBJ databases">
        <authorList>
            <person name="Feng H."/>
        </authorList>
    </citation>
    <scope>NUCLEOTIDE SEQUENCE [LARGE SCALE GENOMIC DNA]</scope>
    <source>
        <strain evidence="5">s-12</strain>
        <strain evidence="2">S-12</strain>
    </source>
</reference>
<evidence type="ECO:0000256" key="1">
    <source>
        <dbReference type="SAM" id="Phobius"/>
    </source>
</evidence>
<gene>
    <name evidence="3" type="ORF">G4D64_01205</name>
    <name evidence="2" type="ORF">H1Z61_01205</name>
</gene>
<feature type="transmembrane region" description="Helical" evidence="1">
    <location>
        <begin position="66"/>
        <end position="91"/>
    </location>
</feature>
<accession>A0A6B3VWK5</accession>
<feature type="transmembrane region" description="Helical" evidence="1">
    <location>
        <begin position="23"/>
        <end position="46"/>
    </location>
</feature>
<dbReference type="EMBL" id="JACEIO010000002">
    <property type="protein sequence ID" value="MBA4535787.1"/>
    <property type="molecule type" value="Genomic_DNA"/>
</dbReference>
<evidence type="ECO:0000313" key="5">
    <source>
        <dbReference type="Proteomes" id="UP000570010"/>
    </source>
</evidence>
<evidence type="ECO:0000313" key="2">
    <source>
        <dbReference type="EMBL" id="MBA4535787.1"/>
    </source>
</evidence>
<feature type="transmembrane region" description="Helical" evidence="1">
    <location>
        <begin position="132"/>
        <end position="152"/>
    </location>
</feature>
<evidence type="ECO:0000313" key="3">
    <source>
        <dbReference type="EMBL" id="NEY80163.1"/>
    </source>
</evidence>
<dbReference type="RefSeq" id="WP_163239266.1">
    <property type="nucleotide sequence ID" value="NZ_JAAIWN010000002.1"/>
</dbReference>
<name>A0A6B3VWK5_9BACI</name>
<proteinExistence type="predicted"/>
<sequence>MPEEQQNLEQNQREDKMSFIGKTIVTGFIAGVFWSSIGQICYGLNLTEVSTNMILEPWAVGAWKNSWLGIVISILLIGFLSIGVALLYYVFLKKIKSMWAGIGYGVALFFLVFLILNPIFPEVEPLRKLEKNSIITLVCLYILYGVFIGYSISYEENEFHSKENSQTTS</sequence>
<dbReference type="Pfam" id="PF11085">
    <property type="entry name" value="YqhR"/>
    <property type="match status" value="1"/>
</dbReference>
<reference evidence="3 4" key="1">
    <citation type="submission" date="2020-02" db="EMBL/GenBank/DDBJ databases">
        <title>Bacillus aquiflavi sp. nov., isolated from yellow water of strong flavor Chinese baijiu in Yibin region of China.</title>
        <authorList>
            <person name="Xie J."/>
        </authorList>
    </citation>
    <scope>NUCLEOTIDE SEQUENCE [LARGE SCALE GENOMIC DNA]</scope>
    <source>
        <strain evidence="3 4">3H-10</strain>
    </source>
</reference>
<dbReference type="InterPro" id="IPR024563">
    <property type="entry name" value="YqhR"/>
</dbReference>
<feature type="transmembrane region" description="Helical" evidence="1">
    <location>
        <begin position="98"/>
        <end position="120"/>
    </location>
</feature>
<dbReference type="EMBL" id="JAAIWN010000002">
    <property type="protein sequence ID" value="NEY80163.1"/>
    <property type="molecule type" value="Genomic_DNA"/>
</dbReference>
<dbReference type="AlphaFoldDB" id="A0A6B3VWK5"/>
<evidence type="ECO:0000313" key="4">
    <source>
        <dbReference type="Proteomes" id="UP000472971"/>
    </source>
</evidence>